<name>A0A2T7WYT3_MICTE</name>
<sequence>MTRPHPLPADLPELFHVSDALQRGATRGRLRASDLAAPFNGVRSRSLGEGTDILDRCRAYAPRLAPGQFFSHETVFALRNLSTPEWPYVPRIHVSTHRPAREPRTHGIVGHRLQARETAVEIGPGGLPIENAVRAWRQCGRLWRLDDLVAGADALLGGPRPMASVADLEAEVAVMGDVRDGILRRSLALARPGVRSPRETHLRLLLVRHGFPEPEVNVDIFSTRGDFVAEIDLVFKMWRVAVEYDGRVHATDPRQFARDADRWAAIRDAGWDHIRILSHHLRDGGEPAVAMVRAALMRAGWRPGQ</sequence>
<evidence type="ECO:0000313" key="2">
    <source>
        <dbReference type="Proteomes" id="UP000244649"/>
    </source>
</evidence>
<protein>
    <recommendedName>
        <fullName evidence="3">DUF559 domain-containing protein</fullName>
    </recommendedName>
</protein>
<dbReference type="Proteomes" id="UP000244649">
    <property type="component" value="Unassembled WGS sequence"/>
</dbReference>
<evidence type="ECO:0000313" key="1">
    <source>
        <dbReference type="EMBL" id="PVE79125.1"/>
    </source>
</evidence>
<proteinExistence type="predicted"/>
<reference evidence="1 2" key="1">
    <citation type="submission" date="2018-04" db="EMBL/GenBank/DDBJ databases">
        <authorList>
            <person name="Go L.Y."/>
            <person name="Mitchell J.A."/>
        </authorList>
    </citation>
    <scope>NUCLEOTIDE SEQUENCE [LARGE SCALE GENOMIC DNA]</scope>
    <source>
        <strain evidence="1 2">TPD7010</strain>
    </source>
</reference>
<accession>A0A2T7WYT3</accession>
<dbReference type="EMBL" id="QDFT01000003">
    <property type="protein sequence ID" value="PVE79125.1"/>
    <property type="molecule type" value="Genomic_DNA"/>
</dbReference>
<dbReference type="SUPFAM" id="SSF52980">
    <property type="entry name" value="Restriction endonuclease-like"/>
    <property type="match status" value="1"/>
</dbReference>
<gene>
    <name evidence="1" type="ORF">DC432_02020</name>
</gene>
<dbReference type="RefSeq" id="WP_116536468.1">
    <property type="nucleotide sequence ID" value="NZ_QDFT01000003.1"/>
</dbReference>
<comment type="caution">
    <text evidence="1">The sequence shown here is derived from an EMBL/GenBank/DDBJ whole genome shotgun (WGS) entry which is preliminary data.</text>
</comment>
<dbReference type="Gene3D" id="3.40.960.10">
    <property type="entry name" value="VSR Endonuclease"/>
    <property type="match status" value="1"/>
</dbReference>
<evidence type="ECO:0008006" key="3">
    <source>
        <dbReference type="Google" id="ProtNLM"/>
    </source>
</evidence>
<organism evidence="1 2">
    <name type="scientific">Microbacterium testaceum</name>
    <name type="common">Aureobacterium testaceum</name>
    <name type="synonym">Brevibacterium testaceum</name>
    <dbReference type="NCBI Taxonomy" id="2033"/>
    <lineage>
        <taxon>Bacteria</taxon>
        <taxon>Bacillati</taxon>
        <taxon>Actinomycetota</taxon>
        <taxon>Actinomycetes</taxon>
        <taxon>Micrococcales</taxon>
        <taxon>Microbacteriaceae</taxon>
        <taxon>Microbacterium</taxon>
    </lineage>
</organism>
<dbReference type="AlphaFoldDB" id="A0A2T7WYT3"/>
<dbReference type="InterPro" id="IPR011335">
    <property type="entry name" value="Restrct_endonuc-II-like"/>
</dbReference>